<protein>
    <recommendedName>
        <fullName evidence="15">TIR domain-containing protein</fullName>
    </recommendedName>
</protein>
<keyword evidence="10 14" id="KW-0472">Membrane</keyword>
<dbReference type="AlphaFoldDB" id="A0A8T2P3N5"/>
<evidence type="ECO:0000256" key="13">
    <source>
        <dbReference type="ARBA" id="ARBA00023198"/>
    </source>
</evidence>
<keyword evidence="9 14" id="KW-1133">Transmembrane helix</keyword>
<keyword evidence="7" id="KW-0677">Repeat</keyword>
<dbReference type="PANTHER" id="PTHR24365">
    <property type="entry name" value="TOLL-LIKE RECEPTOR"/>
    <property type="match status" value="1"/>
</dbReference>
<keyword evidence="5 14" id="KW-0812">Transmembrane</keyword>
<keyword evidence="17" id="KW-1185">Reference proteome</keyword>
<keyword evidence="12" id="KW-0325">Glycoprotein</keyword>
<evidence type="ECO:0000256" key="1">
    <source>
        <dbReference type="ARBA" id="ARBA00004479"/>
    </source>
</evidence>
<keyword evidence="8" id="KW-0391">Immunity</keyword>
<dbReference type="PRINTS" id="PR01537">
    <property type="entry name" value="INTRLKN1R1F"/>
</dbReference>
<reference evidence="16" key="1">
    <citation type="thesis" date="2021" institute="BYU ScholarsArchive" country="Provo, UT, USA">
        <title>Applications of and Algorithms for Genome Assembly and Genomic Analyses with an Emphasis on Marine Teleosts.</title>
        <authorList>
            <person name="Pickett B.D."/>
        </authorList>
    </citation>
    <scope>NUCLEOTIDE SEQUENCE</scope>
    <source>
        <strain evidence="16">HI-2016</strain>
    </source>
</reference>
<evidence type="ECO:0000256" key="14">
    <source>
        <dbReference type="SAM" id="Phobius"/>
    </source>
</evidence>
<dbReference type="InterPro" id="IPR000157">
    <property type="entry name" value="TIR_dom"/>
</dbReference>
<dbReference type="GO" id="GO:0005886">
    <property type="term" value="C:plasma membrane"/>
    <property type="evidence" value="ECO:0007669"/>
    <property type="project" value="TreeGrafter"/>
</dbReference>
<organism evidence="16 17">
    <name type="scientific">Albula glossodonta</name>
    <name type="common">roundjaw bonefish</name>
    <dbReference type="NCBI Taxonomy" id="121402"/>
    <lineage>
        <taxon>Eukaryota</taxon>
        <taxon>Metazoa</taxon>
        <taxon>Chordata</taxon>
        <taxon>Craniata</taxon>
        <taxon>Vertebrata</taxon>
        <taxon>Euteleostomi</taxon>
        <taxon>Actinopterygii</taxon>
        <taxon>Neopterygii</taxon>
        <taxon>Teleostei</taxon>
        <taxon>Albuliformes</taxon>
        <taxon>Albulidae</taxon>
        <taxon>Albula</taxon>
    </lineage>
</organism>
<dbReference type="Proteomes" id="UP000824540">
    <property type="component" value="Unassembled WGS sequence"/>
</dbReference>
<keyword evidence="13" id="KW-0395">Inflammatory response</keyword>
<evidence type="ECO:0000256" key="7">
    <source>
        <dbReference type="ARBA" id="ARBA00022737"/>
    </source>
</evidence>
<dbReference type="GO" id="GO:0002224">
    <property type="term" value="P:toll-like receptor signaling pathway"/>
    <property type="evidence" value="ECO:0007669"/>
    <property type="project" value="TreeGrafter"/>
</dbReference>
<evidence type="ECO:0000256" key="10">
    <source>
        <dbReference type="ARBA" id="ARBA00023136"/>
    </source>
</evidence>
<keyword evidence="4" id="KW-0433">Leucine-rich repeat</keyword>
<evidence type="ECO:0000256" key="11">
    <source>
        <dbReference type="ARBA" id="ARBA00023170"/>
    </source>
</evidence>
<proteinExistence type="inferred from homology"/>
<comment type="subcellular location">
    <subcellularLocation>
        <location evidence="1">Membrane</location>
        <topology evidence="1">Single-pass type I membrane protein</topology>
    </subcellularLocation>
</comment>
<dbReference type="EMBL" id="JAFBMS010000014">
    <property type="protein sequence ID" value="KAG9347175.1"/>
    <property type="molecule type" value="Genomic_DNA"/>
</dbReference>
<evidence type="ECO:0000313" key="16">
    <source>
        <dbReference type="EMBL" id="KAG9347175.1"/>
    </source>
</evidence>
<feature type="transmembrane region" description="Helical" evidence="14">
    <location>
        <begin position="327"/>
        <end position="349"/>
    </location>
</feature>
<dbReference type="SUPFAM" id="SSF52200">
    <property type="entry name" value="Toll/Interleukin receptor TIR domain"/>
    <property type="match status" value="1"/>
</dbReference>
<dbReference type="InterPro" id="IPR032675">
    <property type="entry name" value="LRR_dom_sf"/>
</dbReference>
<evidence type="ECO:0000256" key="5">
    <source>
        <dbReference type="ARBA" id="ARBA00022692"/>
    </source>
</evidence>
<dbReference type="InterPro" id="IPR035897">
    <property type="entry name" value="Toll_tir_struct_dom_sf"/>
</dbReference>
<dbReference type="Gene3D" id="3.80.10.10">
    <property type="entry name" value="Ribonuclease Inhibitor"/>
    <property type="match status" value="2"/>
</dbReference>
<name>A0A8T2P3N5_9TELE</name>
<dbReference type="GO" id="GO:0045087">
    <property type="term" value="P:innate immune response"/>
    <property type="evidence" value="ECO:0007669"/>
    <property type="project" value="UniProtKB-KW"/>
</dbReference>
<dbReference type="InterPro" id="IPR001611">
    <property type="entry name" value="Leu-rich_rpt"/>
</dbReference>
<dbReference type="GO" id="GO:0006954">
    <property type="term" value="P:inflammatory response"/>
    <property type="evidence" value="ECO:0007669"/>
    <property type="project" value="UniProtKB-KW"/>
</dbReference>
<evidence type="ECO:0000256" key="8">
    <source>
        <dbReference type="ARBA" id="ARBA00022859"/>
    </source>
</evidence>
<gene>
    <name evidence="16" type="ORF">JZ751_006102</name>
</gene>
<dbReference type="OrthoDB" id="1081807at2759"/>
<keyword evidence="6" id="KW-0732">Signal</keyword>
<keyword evidence="11" id="KW-0675">Receptor</keyword>
<dbReference type="Gene3D" id="3.40.50.10140">
    <property type="entry name" value="Toll/interleukin-1 receptor homology (TIR) domain"/>
    <property type="match status" value="1"/>
</dbReference>
<dbReference type="PANTHER" id="PTHR24365:SF422">
    <property type="entry name" value="TOLL-LIKE RECEPTOR 6"/>
    <property type="match status" value="1"/>
</dbReference>
<comment type="caution">
    <text evidence="16">The sequence shown here is derived from an EMBL/GenBank/DDBJ whole genome shotgun (WGS) entry which is preliminary data.</text>
</comment>
<dbReference type="SMART" id="SM00255">
    <property type="entry name" value="TIR"/>
    <property type="match status" value="1"/>
</dbReference>
<keyword evidence="3" id="KW-0399">Innate immunity</keyword>
<evidence type="ECO:0000313" key="17">
    <source>
        <dbReference type="Proteomes" id="UP000824540"/>
    </source>
</evidence>
<feature type="domain" description="TIR" evidence="15">
    <location>
        <begin position="380"/>
        <end position="522"/>
    </location>
</feature>
<comment type="similarity">
    <text evidence="2">Belongs to the Toll-like receptor family.</text>
</comment>
<evidence type="ECO:0000256" key="6">
    <source>
        <dbReference type="ARBA" id="ARBA00022729"/>
    </source>
</evidence>
<dbReference type="PROSITE" id="PS50104">
    <property type="entry name" value="TIR"/>
    <property type="match status" value="1"/>
</dbReference>
<accession>A0A8T2P3N5</accession>
<evidence type="ECO:0000256" key="9">
    <source>
        <dbReference type="ARBA" id="ARBA00022989"/>
    </source>
</evidence>
<evidence type="ECO:0000259" key="15">
    <source>
        <dbReference type="PROSITE" id="PS50104"/>
    </source>
</evidence>
<dbReference type="GO" id="GO:0038023">
    <property type="term" value="F:signaling receptor activity"/>
    <property type="evidence" value="ECO:0007669"/>
    <property type="project" value="TreeGrafter"/>
</dbReference>
<sequence>MTTTAQRRMKARAAYGACQRLQFLDLTYNNFSVMTLGEVFRSLKQLQNLGLSADVVNRDDFASITDILLQNLFLQFENLTTYENGSLQNIKSKVVCIVVTNHATDEVLIADALSTFDDVQLAGITSSENYLTKVLRQKTSIKTSHLDITNFEMFWPELTDTVNVILQSSIKHLDIYMVTVLGHISPQTLSSVSHLQSFSMKQNNEIDSLPDHIPHLDALKELDLSFNRLLDIPDCNGLTNLQAFLLIGNSIHTPSMGFTDSCPGLREMDVGGNPFMCTCTLRDFAGLQQHHSIKLRRWPRAYSCRYPEAWSGKLLGDFHLPAISCNAGILAAAILCPAVTVAIATLVLCKRLDVPWYMRMTWQWTRAKHRARHPENLEGLHFHAFVSYSQHDADWVKGHLLPSLEECRTLRICQHERNFVPGKTIVENIVQCVERSYRCIFVLSSHFVRSEWCHYELYFAQHQRLSRGSDSLILILLEPLPQYLIPSKFHQLKAMMARRTYLEWPQDNNKRKLFWAHLRAALQASLPEAPDPETQPLLQEAPRE</sequence>
<evidence type="ECO:0000256" key="2">
    <source>
        <dbReference type="ARBA" id="ARBA00009634"/>
    </source>
</evidence>
<dbReference type="PROSITE" id="PS51450">
    <property type="entry name" value="LRR"/>
    <property type="match status" value="1"/>
</dbReference>
<dbReference type="SUPFAM" id="SSF52058">
    <property type="entry name" value="L domain-like"/>
    <property type="match status" value="1"/>
</dbReference>
<evidence type="ECO:0000256" key="12">
    <source>
        <dbReference type="ARBA" id="ARBA00023180"/>
    </source>
</evidence>
<evidence type="ECO:0000256" key="4">
    <source>
        <dbReference type="ARBA" id="ARBA00022614"/>
    </source>
</evidence>
<evidence type="ECO:0000256" key="3">
    <source>
        <dbReference type="ARBA" id="ARBA00022588"/>
    </source>
</evidence>
<dbReference type="FunFam" id="3.40.50.10140:FF:000001">
    <property type="entry name" value="Toll-like receptor 2"/>
    <property type="match status" value="1"/>
</dbReference>
<dbReference type="Pfam" id="PF01582">
    <property type="entry name" value="TIR"/>
    <property type="match status" value="1"/>
</dbReference>